<proteinExistence type="predicted"/>
<dbReference type="EMBL" id="AWUE01016378">
    <property type="protein sequence ID" value="OMO92301.1"/>
    <property type="molecule type" value="Genomic_DNA"/>
</dbReference>
<dbReference type="Proteomes" id="UP000187203">
    <property type="component" value="Unassembled WGS sequence"/>
</dbReference>
<keyword evidence="3" id="KW-1185">Reference proteome</keyword>
<feature type="region of interest" description="Disordered" evidence="1">
    <location>
        <begin position="68"/>
        <end position="103"/>
    </location>
</feature>
<dbReference type="OrthoDB" id="1931397at2759"/>
<name>A0A1R3JBR9_9ROSI</name>
<evidence type="ECO:0000313" key="3">
    <source>
        <dbReference type="Proteomes" id="UP000187203"/>
    </source>
</evidence>
<evidence type="ECO:0000256" key="1">
    <source>
        <dbReference type="SAM" id="MobiDB-lite"/>
    </source>
</evidence>
<protein>
    <submittedName>
        <fullName evidence="2">Uncharacterized protein</fullName>
    </submittedName>
</protein>
<accession>A0A1R3JBR9</accession>
<evidence type="ECO:0000313" key="2">
    <source>
        <dbReference type="EMBL" id="OMO92301.1"/>
    </source>
</evidence>
<gene>
    <name evidence="2" type="ORF">COLO4_17715</name>
</gene>
<comment type="caution">
    <text evidence="2">The sequence shown here is derived from an EMBL/GenBank/DDBJ whole genome shotgun (WGS) entry which is preliminary data.</text>
</comment>
<feature type="region of interest" description="Disordered" evidence="1">
    <location>
        <begin position="24"/>
        <end position="55"/>
    </location>
</feature>
<reference evidence="3" key="1">
    <citation type="submission" date="2013-09" db="EMBL/GenBank/DDBJ databases">
        <title>Corchorus olitorius genome sequencing.</title>
        <authorList>
            <person name="Alam M."/>
            <person name="Haque M.S."/>
            <person name="Islam M.S."/>
            <person name="Emdad E.M."/>
            <person name="Islam M.M."/>
            <person name="Ahmed B."/>
            <person name="Halim A."/>
            <person name="Hossen Q.M.M."/>
            <person name="Hossain M.Z."/>
            <person name="Ahmed R."/>
            <person name="Khan M.M."/>
            <person name="Islam R."/>
            <person name="Rashid M.M."/>
            <person name="Khan S.A."/>
            <person name="Rahman M.S."/>
            <person name="Alam M."/>
            <person name="Yahiya A.S."/>
            <person name="Khan M.S."/>
            <person name="Azam M.S."/>
            <person name="Haque T."/>
            <person name="Lashkar M.Z.H."/>
            <person name="Akhand A.I."/>
            <person name="Morshed G."/>
            <person name="Roy S."/>
            <person name="Uddin K.S."/>
            <person name="Rabeya T."/>
            <person name="Hossain A.S."/>
            <person name="Chowdhury A."/>
            <person name="Snigdha A.R."/>
            <person name="Mortoza M.S."/>
            <person name="Matin S.A."/>
            <person name="Hoque S.M.E."/>
            <person name="Islam M.K."/>
            <person name="Roy D.K."/>
            <person name="Haider R."/>
            <person name="Moosa M.M."/>
            <person name="Elias S.M."/>
            <person name="Hasan A.M."/>
            <person name="Jahan S."/>
            <person name="Shafiuddin M."/>
            <person name="Mahmood N."/>
            <person name="Shommy N.S."/>
        </authorList>
    </citation>
    <scope>NUCLEOTIDE SEQUENCE [LARGE SCALE GENOMIC DNA]</scope>
    <source>
        <strain evidence="3">cv. O-4</strain>
    </source>
</reference>
<sequence length="182" mass="20418">MNGYSKIKAVGNIEDFRSMEYSSSDLMPVIPDQTPNPKPISNNTTPIPNPSDHKKQEINQIIIKNSSAKLTSTQDSSSEQEDHDHHQEGNIISNNGEMFGPRLRRNSSVSSAYAVQAAVKRAFSMRRSSSVSERYCRIHDQSVTLSSPFDDEELYTNGIRRSVKKKNSSGKILKAWKKLFGL</sequence>
<dbReference type="AlphaFoldDB" id="A0A1R3JBR9"/>
<dbReference type="PANTHER" id="PTHR38386">
    <property type="entry name" value="OS05G0426900 PROTEIN"/>
    <property type="match status" value="1"/>
</dbReference>
<feature type="compositionally biased region" description="Polar residues" evidence="1">
    <location>
        <begin position="68"/>
        <end position="77"/>
    </location>
</feature>
<organism evidence="2 3">
    <name type="scientific">Corchorus olitorius</name>
    <dbReference type="NCBI Taxonomy" id="93759"/>
    <lineage>
        <taxon>Eukaryota</taxon>
        <taxon>Viridiplantae</taxon>
        <taxon>Streptophyta</taxon>
        <taxon>Embryophyta</taxon>
        <taxon>Tracheophyta</taxon>
        <taxon>Spermatophyta</taxon>
        <taxon>Magnoliopsida</taxon>
        <taxon>eudicotyledons</taxon>
        <taxon>Gunneridae</taxon>
        <taxon>Pentapetalae</taxon>
        <taxon>rosids</taxon>
        <taxon>malvids</taxon>
        <taxon>Malvales</taxon>
        <taxon>Malvaceae</taxon>
        <taxon>Grewioideae</taxon>
        <taxon>Apeibeae</taxon>
        <taxon>Corchorus</taxon>
    </lineage>
</organism>
<dbReference type="PANTHER" id="PTHR38386:SF6">
    <property type="entry name" value="OS05G0426900 PROTEIN"/>
    <property type="match status" value="1"/>
</dbReference>